<feature type="transmembrane region" description="Helical" evidence="1">
    <location>
        <begin position="78"/>
        <end position="97"/>
    </location>
</feature>
<proteinExistence type="predicted"/>
<accession>A0ABQ6T1N4</accession>
<gene>
    <name evidence="2" type="ORF">FJU31_08650</name>
</gene>
<organism evidence="2 3">
    <name type="scientific">Stenotrophomonas cyclobalanopsidis</name>
    <dbReference type="NCBI Taxonomy" id="2771362"/>
    <lineage>
        <taxon>Bacteria</taxon>
        <taxon>Pseudomonadati</taxon>
        <taxon>Pseudomonadota</taxon>
        <taxon>Gammaproteobacteria</taxon>
        <taxon>Lysobacterales</taxon>
        <taxon>Lysobacteraceae</taxon>
        <taxon>Stenotrophomonas</taxon>
    </lineage>
</organism>
<feature type="transmembrane region" description="Helical" evidence="1">
    <location>
        <begin position="136"/>
        <end position="156"/>
    </location>
</feature>
<keyword evidence="2" id="KW-0436">Ligase</keyword>
<feature type="transmembrane region" description="Helical" evidence="1">
    <location>
        <begin position="355"/>
        <end position="378"/>
    </location>
</feature>
<name>A0ABQ6T1N4_9GAMM</name>
<dbReference type="EMBL" id="VYKI01000008">
    <property type="protein sequence ID" value="KAA8999575.1"/>
    <property type="molecule type" value="Genomic_DNA"/>
</dbReference>
<feature type="transmembrane region" description="Helical" evidence="1">
    <location>
        <begin position="47"/>
        <end position="66"/>
    </location>
</feature>
<feature type="transmembrane region" description="Helical" evidence="1">
    <location>
        <begin position="270"/>
        <end position="287"/>
    </location>
</feature>
<evidence type="ECO:0000256" key="1">
    <source>
        <dbReference type="SAM" id="Phobius"/>
    </source>
</evidence>
<evidence type="ECO:0000313" key="3">
    <source>
        <dbReference type="Proteomes" id="UP000326367"/>
    </source>
</evidence>
<comment type="caution">
    <text evidence="2">The sequence shown here is derived from an EMBL/GenBank/DDBJ whole genome shotgun (WGS) entry which is preliminary data.</text>
</comment>
<protein>
    <submittedName>
        <fullName evidence="2">O-antigen ligase family protein</fullName>
    </submittedName>
</protein>
<keyword evidence="1" id="KW-0472">Membrane</keyword>
<sequence>MIFALACIGAMLIILFFRRAVLLMPAWMMLTPKALLLVDIPGIPVLSVYRFLMAIVLVMYGITLALARRGALTRGPFFAGLVIFFGTAGVSVIMNLGSATAGVMTWIALLLEVGVPVMAFAHFAGGMRLDEARALLRVYVVFFTLLAMYAIAAYLVNWNPYIDFINSTTQTGRVMARTYADTLRGMRAQGTTSHPITYGALVAMLLLCYYVVKLCARIRPRQLIALGLFSGVIVTSVLLTNSRSPLILYFFALLVFGVSVGIIKSLKYSLLGAVLFVAALASSDVFLEKVLSVVNIFDSSIGVEQNGSDLAMRAGQFAVSLSYFWQSPLWGLGLDATRELVAGGSASDLYDAESVVFTLMINQGVLGFVGFIVLLWMVHRGVCRVLPTLKARRMFLGLVLGYALFTVATGVMDTLQMFLLMSIFVGAYGRLVAVSSVARPGQQSASLLDEIEHGSQCAGEAKDGRK</sequence>
<evidence type="ECO:0000313" key="2">
    <source>
        <dbReference type="EMBL" id="KAA8999575.1"/>
    </source>
</evidence>
<dbReference type="PANTHER" id="PTHR37422:SF13">
    <property type="entry name" value="LIPOPOLYSACCHARIDE BIOSYNTHESIS PROTEIN PA4999-RELATED"/>
    <property type="match status" value="1"/>
</dbReference>
<feature type="transmembrane region" description="Helical" evidence="1">
    <location>
        <begin position="223"/>
        <end position="240"/>
    </location>
</feature>
<dbReference type="GO" id="GO:0016874">
    <property type="term" value="F:ligase activity"/>
    <property type="evidence" value="ECO:0007669"/>
    <property type="project" value="UniProtKB-KW"/>
</dbReference>
<feature type="transmembrane region" description="Helical" evidence="1">
    <location>
        <begin position="394"/>
        <end position="412"/>
    </location>
</feature>
<feature type="transmembrane region" description="Helical" evidence="1">
    <location>
        <begin position="196"/>
        <end position="216"/>
    </location>
</feature>
<keyword evidence="3" id="KW-1185">Reference proteome</keyword>
<dbReference type="InterPro" id="IPR051533">
    <property type="entry name" value="WaaL-like"/>
</dbReference>
<feature type="transmembrane region" description="Helical" evidence="1">
    <location>
        <begin position="103"/>
        <end position="124"/>
    </location>
</feature>
<reference evidence="2 3" key="1">
    <citation type="journal article" date="2020" name="Antonie Van Leeuwenhoek">
        <title>Stenotrophomonas cyclobalanopsidis sp. nov., isolated from the leaf spot disease of Cyclobalanopsis patelliformis.</title>
        <authorList>
            <person name="Bian D.R."/>
            <person name="Xue H."/>
            <person name="Piao C.G."/>
            <person name="Li Y."/>
        </authorList>
    </citation>
    <scope>NUCLEOTIDE SEQUENCE [LARGE SCALE GENOMIC DNA]</scope>
    <source>
        <strain evidence="2 3">TPQG1-4</strain>
    </source>
</reference>
<dbReference type="Proteomes" id="UP000326367">
    <property type="component" value="Unassembled WGS sequence"/>
</dbReference>
<keyword evidence="1" id="KW-1133">Transmembrane helix</keyword>
<keyword evidence="1" id="KW-0812">Transmembrane</keyword>
<dbReference type="RefSeq" id="WP_150454379.1">
    <property type="nucleotide sequence ID" value="NZ_VYKI01000008.1"/>
</dbReference>
<feature type="transmembrane region" description="Helical" evidence="1">
    <location>
        <begin position="246"/>
        <end position="263"/>
    </location>
</feature>
<dbReference type="PANTHER" id="PTHR37422">
    <property type="entry name" value="TEICHURONIC ACID BIOSYNTHESIS PROTEIN TUAE"/>
    <property type="match status" value="1"/>
</dbReference>